<dbReference type="GO" id="GO:0003677">
    <property type="term" value="F:DNA binding"/>
    <property type="evidence" value="ECO:0007669"/>
    <property type="project" value="InterPro"/>
</dbReference>
<keyword evidence="1" id="KW-0547">Nucleotide-binding</keyword>
<dbReference type="Pfam" id="PF13361">
    <property type="entry name" value="UvrD_C"/>
    <property type="match status" value="1"/>
</dbReference>
<evidence type="ECO:0000256" key="2">
    <source>
        <dbReference type="ARBA" id="ARBA00022801"/>
    </source>
</evidence>
<dbReference type="GO" id="GO:0016787">
    <property type="term" value="F:hydrolase activity"/>
    <property type="evidence" value="ECO:0007669"/>
    <property type="project" value="UniProtKB-KW"/>
</dbReference>
<dbReference type="InterPro" id="IPR000212">
    <property type="entry name" value="DNA_helicase_UvrD/REP"/>
</dbReference>
<evidence type="ECO:0000256" key="1">
    <source>
        <dbReference type="ARBA" id="ARBA00022741"/>
    </source>
</evidence>
<keyword evidence="4" id="KW-0067">ATP-binding</keyword>
<dbReference type="Proteomes" id="UP000071859">
    <property type="component" value="Unassembled WGS sequence"/>
</dbReference>
<evidence type="ECO:0000256" key="5">
    <source>
        <dbReference type="ARBA" id="ARBA00034923"/>
    </source>
</evidence>
<evidence type="ECO:0000259" key="6">
    <source>
        <dbReference type="Pfam" id="PF13361"/>
    </source>
</evidence>
<reference evidence="7" key="1">
    <citation type="submission" date="2016-01" db="EMBL/GenBank/DDBJ databases">
        <authorList>
            <person name="Peeters C."/>
        </authorList>
    </citation>
    <scope>NUCLEOTIDE SEQUENCE</scope>
    <source>
        <strain evidence="7">LMG 29321</strain>
    </source>
</reference>
<dbReference type="SUPFAM" id="SSF52540">
    <property type="entry name" value="P-loop containing nucleoside triphosphate hydrolases"/>
    <property type="match status" value="1"/>
</dbReference>
<evidence type="ECO:0000313" key="8">
    <source>
        <dbReference type="Proteomes" id="UP000071859"/>
    </source>
</evidence>
<evidence type="ECO:0000313" key="7">
    <source>
        <dbReference type="EMBL" id="SAK81979.1"/>
    </source>
</evidence>
<dbReference type="PANTHER" id="PTHR11070">
    <property type="entry name" value="UVRD / RECB / PCRA DNA HELICASE FAMILY MEMBER"/>
    <property type="match status" value="1"/>
</dbReference>
<dbReference type="InterPro" id="IPR027417">
    <property type="entry name" value="P-loop_NTPase"/>
</dbReference>
<dbReference type="PANTHER" id="PTHR11070:SF2">
    <property type="entry name" value="ATP-DEPENDENT DNA HELICASE SRS2"/>
    <property type="match status" value="1"/>
</dbReference>
<organism evidence="7 8">
    <name type="scientific">Caballeronia calidae</name>
    <dbReference type="NCBI Taxonomy" id="1777139"/>
    <lineage>
        <taxon>Bacteria</taxon>
        <taxon>Pseudomonadati</taxon>
        <taxon>Pseudomonadota</taxon>
        <taxon>Betaproteobacteria</taxon>
        <taxon>Burkholderiales</taxon>
        <taxon>Burkholderiaceae</taxon>
        <taxon>Caballeronia</taxon>
    </lineage>
</organism>
<dbReference type="Gene3D" id="3.40.50.300">
    <property type="entry name" value="P-loop containing nucleotide triphosphate hydrolases"/>
    <property type="match status" value="1"/>
</dbReference>
<evidence type="ECO:0000256" key="3">
    <source>
        <dbReference type="ARBA" id="ARBA00022806"/>
    </source>
</evidence>
<dbReference type="AlphaFoldDB" id="A0A158CI38"/>
<proteinExistence type="predicted"/>
<keyword evidence="3 7" id="KW-0347">Helicase</keyword>
<evidence type="ECO:0000256" key="4">
    <source>
        <dbReference type="ARBA" id="ARBA00022840"/>
    </source>
</evidence>
<sequence length="73" mass="8295">MHSSKGLEWDHVWIARSEETIVPDPKSTEPEERRLFYVAMTRARESLMVSGTSKNFESRFVVEAQLNQGAIAG</sequence>
<dbReference type="GO" id="GO:0005524">
    <property type="term" value="F:ATP binding"/>
    <property type="evidence" value="ECO:0007669"/>
    <property type="project" value="UniProtKB-KW"/>
</dbReference>
<keyword evidence="8" id="KW-1185">Reference proteome</keyword>
<feature type="domain" description="UvrD-like helicase C-terminal" evidence="6">
    <location>
        <begin position="1"/>
        <end position="53"/>
    </location>
</feature>
<accession>A0A158CI38</accession>
<dbReference type="InterPro" id="IPR014017">
    <property type="entry name" value="DNA_helicase_UvrD-like_C"/>
</dbReference>
<name>A0A158CI38_9BURK</name>
<comment type="caution">
    <text evidence="7">The sequence shown here is derived from an EMBL/GenBank/DDBJ whole genome shotgun (WGS) entry which is preliminary data.</text>
</comment>
<protein>
    <recommendedName>
        <fullName evidence="5">DNA 3'-5' helicase II</fullName>
    </recommendedName>
</protein>
<dbReference type="EMBL" id="FCOX02000020">
    <property type="protein sequence ID" value="SAK81979.1"/>
    <property type="molecule type" value="Genomic_DNA"/>
</dbReference>
<keyword evidence="2" id="KW-0378">Hydrolase</keyword>
<dbReference type="GO" id="GO:0000725">
    <property type="term" value="P:recombinational repair"/>
    <property type="evidence" value="ECO:0007669"/>
    <property type="project" value="TreeGrafter"/>
</dbReference>
<gene>
    <name evidence="7" type="ORF">AWB78_03972</name>
</gene>
<dbReference type="GO" id="GO:0043138">
    <property type="term" value="F:3'-5' DNA helicase activity"/>
    <property type="evidence" value="ECO:0007669"/>
    <property type="project" value="TreeGrafter"/>
</dbReference>